<sequence>MEYVRQTDVWEAKLLAHEIALIWMRKSKDSFCVLHGLQPSFPLQS</sequence>
<dbReference type="Proteomes" id="UP000018031">
    <property type="component" value="Unassembled WGS sequence"/>
</dbReference>
<name>T1DU82_9PORP</name>
<comment type="caution">
    <text evidence="1">The sequence shown here is derived from an EMBL/GenBank/DDBJ whole genome shotgun (WGS) entry which is preliminary data.</text>
</comment>
<dbReference type="AlphaFoldDB" id="T1DU82"/>
<protein>
    <submittedName>
        <fullName evidence="1">Uncharacterized protein</fullName>
    </submittedName>
</protein>
<reference evidence="2" key="1">
    <citation type="journal article" date="2013" name="Genome">
        <title>Draft Genome Sequences of Porphyromonas crevioricanis JCM 15906T and Porphyromonas cansulci JCM 13913T Isolated from a Canine Oral Cavity.</title>
        <authorList>
            <person name="Sakamoto M."/>
            <person name="Tanaka N."/>
            <person name="Shiwa Y."/>
            <person name="Yoshikawa H."/>
            <person name="Ohkuma M."/>
        </authorList>
    </citation>
    <scope>NUCLEOTIDE SEQUENCE [LARGE SCALE GENOMIC DNA]</scope>
    <source>
        <strain evidence="2">JCM 15906</strain>
    </source>
</reference>
<evidence type="ECO:0000313" key="1">
    <source>
        <dbReference type="EMBL" id="GAD06329.1"/>
    </source>
</evidence>
<evidence type="ECO:0000313" key="2">
    <source>
        <dbReference type="Proteomes" id="UP000018031"/>
    </source>
</evidence>
<dbReference type="EMBL" id="BAOU01000072">
    <property type="protein sequence ID" value="GAD06329.1"/>
    <property type="molecule type" value="Genomic_DNA"/>
</dbReference>
<organism evidence="1 2">
    <name type="scientific">Porphyromonas crevioricanis JCM 15906</name>
    <dbReference type="NCBI Taxonomy" id="1305617"/>
    <lineage>
        <taxon>Bacteria</taxon>
        <taxon>Pseudomonadati</taxon>
        <taxon>Bacteroidota</taxon>
        <taxon>Bacteroidia</taxon>
        <taxon>Bacteroidales</taxon>
        <taxon>Porphyromonadaceae</taxon>
        <taxon>Porphyromonas</taxon>
    </lineage>
</organism>
<gene>
    <name evidence="1" type="ORF">PORCRE_2062</name>
</gene>
<accession>T1DU82</accession>
<proteinExistence type="predicted"/>
<reference evidence="1 2" key="2">
    <citation type="journal article" date="2013" name="Genome Announc.">
        <title>Draft Genome Sequences of Porphyromonas crevioricanis JCM 15906T and Porphyromonas cansulci JCM 13913T Isolated from a Canine Oral Cavity.</title>
        <authorList>
            <person name="Sakamoto M."/>
            <person name="Tanaka N."/>
            <person name="Shiwa Y."/>
            <person name="Yoshikawa H."/>
            <person name="Ohkuma M."/>
        </authorList>
    </citation>
    <scope>NUCLEOTIDE SEQUENCE [LARGE SCALE GENOMIC DNA]</scope>
    <source>
        <strain evidence="1 2">JCM 15906</strain>
    </source>
</reference>